<keyword evidence="5" id="KW-1185">Reference proteome</keyword>
<dbReference type="PROSITE" id="PS50045">
    <property type="entry name" value="SIGMA54_INTERACT_4"/>
    <property type="match status" value="1"/>
</dbReference>
<dbReference type="EMBL" id="JAWDIP010000003">
    <property type="protein sequence ID" value="MDY0393480.1"/>
    <property type="molecule type" value="Genomic_DNA"/>
</dbReference>
<reference evidence="4 5" key="1">
    <citation type="submission" date="2023-10" db="EMBL/GenBank/DDBJ databases">
        <title>Virgibacillus halophilus 5B73C genome.</title>
        <authorList>
            <person name="Miliotis G."/>
            <person name="Sengupta P."/>
            <person name="Hameed A."/>
            <person name="Chuvochina M."/>
            <person name="Mcdonagh F."/>
            <person name="Simpson A.C."/>
            <person name="Singh N.K."/>
            <person name="Rekha P.D."/>
            <person name="Raman K."/>
            <person name="Hugenholtz P."/>
            <person name="Venkateswaran K."/>
        </authorList>
    </citation>
    <scope>NUCLEOTIDE SEQUENCE [LARGE SCALE GENOMIC DNA]</scope>
    <source>
        <strain evidence="4 5">5B73C</strain>
    </source>
</reference>
<dbReference type="SUPFAM" id="SSF52540">
    <property type="entry name" value="P-loop containing nucleoside triphosphate hydrolases"/>
    <property type="match status" value="1"/>
</dbReference>
<dbReference type="SUPFAM" id="SSF159800">
    <property type="entry name" value="PrpR receptor domain-like"/>
    <property type="match status" value="1"/>
</dbReference>
<dbReference type="PANTHER" id="PTHR32071">
    <property type="entry name" value="TRANSCRIPTIONAL REGULATORY PROTEIN"/>
    <property type="match status" value="1"/>
</dbReference>
<evidence type="ECO:0000259" key="3">
    <source>
        <dbReference type="PROSITE" id="PS50045"/>
    </source>
</evidence>
<dbReference type="Gene3D" id="3.40.50.2300">
    <property type="match status" value="1"/>
</dbReference>
<dbReference type="Pfam" id="PF06506">
    <property type="entry name" value="PrpR_N"/>
    <property type="match status" value="1"/>
</dbReference>
<dbReference type="Gene3D" id="3.40.50.300">
    <property type="entry name" value="P-loop containing nucleotide triphosphate hydrolases"/>
    <property type="match status" value="1"/>
</dbReference>
<keyword evidence="2" id="KW-0067">ATP-binding</keyword>
<organism evidence="4 5">
    <name type="scientific">Tigheibacillus halophilus</name>
    <dbReference type="NCBI Taxonomy" id="361280"/>
    <lineage>
        <taxon>Bacteria</taxon>
        <taxon>Bacillati</taxon>
        <taxon>Bacillota</taxon>
        <taxon>Bacilli</taxon>
        <taxon>Bacillales</taxon>
        <taxon>Bacillaceae</taxon>
        <taxon>Tigheibacillus</taxon>
    </lineage>
</organism>
<dbReference type="InterPro" id="IPR010524">
    <property type="entry name" value="Sig_transdc_resp-reg_PrpR_N"/>
</dbReference>
<evidence type="ECO:0000256" key="2">
    <source>
        <dbReference type="ARBA" id="ARBA00022840"/>
    </source>
</evidence>
<dbReference type="Pfam" id="PF00158">
    <property type="entry name" value="Sigma54_activat"/>
    <property type="match status" value="1"/>
</dbReference>
<dbReference type="InterPro" id="IPR002078">
    <property type="entry name" value="Sigma_54_int"/>
</dbReference>
<evidence type="ECO:0000313" key="5">
    <source>
        <dbReference type="Proteomes" id="UP001281447"/>
    </source>
</evidence>
<protein>
    <submittedName>
        <fullName evidence="4">PrpR N-terminal domain-containing protein</fullName>
    </submittedName>
</protein>
<dbReference type="Gene3D" id="3.40.50.10660">
    <property type="entry name" value="PrpR receptor domain-like"/>
    <property type="match status" value="1"/>
</dbReference>
<feature type="domain" description="Sigma-54 factor interaction" evidence="3">
    <location>
        <begin position="303"/>
        <end position="391"/>
    </location>
</feature>
<name>A0ABU5C2T1_9BACI</name>
<evidence type="ECO:0000256" key="1">
    <source>
        <dbReference type="ARBA" id="ARBA00022741"/>
    </source>
</evidence>
<dbReference type="InterPro" id="IPR027417">
    <property type="entry name" value="P-loop_NTPase"/>
</dbReference>
<evidence type="ECO:0000313" key="4">
    <source>
        <dbReference type="EMBL" id="MDY0393480.1"/>
    </source>
</evidence>
<proteinExistence type="predicted"/>
<comment type="caution">
    <text evidence="4">The sequence shown here is derived from an EMBL/GenBank/DDBJ whole genome shotgun (WGS) entry which is preliminary data.</text>
</comment>
<gene>
    <name evidence="4" type="ORF">RWE15_02330</name>
</gene>
<accession>A0ABU5C2T1</accession>
<sequence length="465" mass="51713">MVKALLIAPYSGLAKTAEKLDVPEDVKLDIEIANLQKGVEIAQLAESKGYDIIISRGGTASLIQENVSIPVVHIDINGYDMLRVFTLIREIKSGVALVGFENITRGAATLCNILDYDVNVVTIKSGGEVSGQLTQLKSQGYDVVIGDTITVQVAERLGLRGVLITSGKEALMDAVEEGKRICKVFHHVKNQFQTLQEIYRSIPFPVVLLNHRNEIIDKNPTFLEEIPDEGLLKEETCIEAIQQVRDHGKVQWLEYCYRKKRYIMQMFLANDAAKTVGLIIHPLALKKKEGAIHIENEWSRVPIVGESNYAMRLRDSLPTFAQGNRPICIIGEKGTGKQTIAREVHVEKYNATAPLITIECSAVTSAEIKDWESQLLRIKEGEYHLKRCGRIAACCTRDAGGNAKSDKIANFFIDVYPIGCFLKTAANQRAALSENYILHYPHAASAPEERGHTRICQLFSYGVSY</sequence>
<keyword evidence="1" id="KW-0547">Nucleotide-binding</keyword>
<dbReference type="Proteomes" id="UP001281447">
    <property type="component" value="Unassembled WGS sequence"/>
</dbReference>